<evidence type="ECO:0000313" key="3">
    <source>
        <dbReference type="Proteomes" id="UP001242368"/>
    </source>
</evidence>
<feature type="domain" description="Cyclic nucleotide-binding" evidence="1">
    <location>
        <begin position="23"/>
        <end position="129"/>
    </location>
</feature>
<proteinExistence type="predicted"/>
<comment type="caution">
    <text evidence="2">The sequence shown here is derived from an EMBL/GenBank/DDBJ whole genome shotgun (WGS) entry which is preliminary data.</text>
</comment>
<dbReference type="PANTHER" id="PTHR24567">
    <property type="entry name" value="CRP FAMILY TRANSCRIPTIONAL REGULATORY PROTEIN"/>
    <property type="match status" value="1"/>
</dbReference>
<evidence type="ECO:0000313" key="2">
    <source>
        <dbReference type="EMBL" id="MDN3706639.1"/>
    </source>
</evidence>
<dbReference type="InterPro" id="IPR050397">
    <property type="entry name" value="Env_Response_Regulators"/>
</dbReference>
<dbReference type="InterPro" id="IPR000595">
    <property type="entry name" value="cNMP-bd_dom"/>
</dbReference>
<dbReference type="InterPro" id="IPR014710">
    <property type="entry name" value="RmlC-like_jellyroll"/>
</dbReference>
<dbReference type="SUPFAM" id="SSF51206">
    <property type="entry name" value="cAMP-binding domain-like"/>
    <property type="match status" value="1"/>
</dbReference>
<dbReference type="PANTHER" id="PTHR24567:SF26">
    <property type="entry name" value="REGULATORY PROTEIN YEIL"/>
    <property type="match status" value="1"/>
</dbReference>
<accession>A0ABT8CQ49</accession>
<dbReference type="SMART" id="SM00100">
    <property type="entry name" value="cNMP"/>
    <property type="match status" value="1"/>
</dbReference>
<dbReference type="Gene3D" id="2.60.120.10">
    <property type="entry name" value="Jelly Rolls"/>
    <property type="match status" value="1"/>
</dbReference>
<sequence>MLRTNTPFLAYIERLYELQARKEAIILKDFSKHSFVLQQGTTAHAVLFIKQGIIKCFMNEENGKEYIVEFLGKGEVVGEIEFLKNIPCLCTIEALTEVTAYSISLPYFKELIEKDPLFSRLLLDAFAERIINTSSRASYQQLHTVEHSYSKLMELQSRQNVAISKEDMAAYLGITIRTLNRVAKNFK</sequence>
<protein>
    <submittedName>
        <fullName evidence="2">Crp/Fnr family transcriptional regulator</fullName>
    </submittedName>
</protein>
<name>A0ABT8CQ49_9FLAO</name>
<keyword evidence="3" id="KW-1185">Reference proteome</keyword>
<dbReference type="EMBL" id="JAUFQU010000001">
    <property type="protein sequence ID" value="MDN3706639.1"/>
    <property type="molecule type" value="Genomic_DNA"/>
</dbReference>
<reference evidence="3" key="1">
    <citation type="journal article" date="2019" name="Int. J. Syst. Evol. Microbiol.">
        <title>The Global Catalogue of Microorganisms (GCM) 10K type strain sequencing project: providing services to taxonomists for standard genome sequencing and annotation.</title>
        <authorList>
            <consortium name="The Broad Institute Genomics Platform"/>
            <consortium name="The Broad Institute Genome Sequencing Center for Infectious Disease"/>
            <person name="Wu L."/>
            <person name="Ma J."/>
        </authorList>
    </citation>
    <scope>NUCLEOTIDE SEQUENCE [LARGE SCALE GENOMIC DNA]</scope>
    <source>
        <strain evidence="3">CECT 7184</strain>
    </source>
</reference>
<evidence type="ECO:0000259" key="1">
    <source>
        <dbReference type="PROSITE" id="PS50042"/>
    </source>
</evidence>
<gene>
    <name evidence="2" type="ORF">QW060_05780</name>
</gene>
<dbReference type="PROSITE" id="PS50042">
    <property type="entry name" value="CNMP_BINDING_3"/>
    <property type="match status" value="1"/>
</dbReference>
<dbReference type="Proteomes" id="UP001242368">
    <property type="component" value="Unassembled WGS sequence"/>
</dbReference>
<dbReference type="Pfam" id="PF00027">
    <property type="entry name" value="cNMP_binding"/>
    <property type="match status" value="1"/>
</dbReference>
<organism evidence="2 3">
    <name type="scientific">Paenimyroides ceti</name>
    <dbReference type="NCBI Taxonomy" id="395087"/>
    <lineage>
        <taxon>Bacteria</taxon>
        <taxon>Pseudomonadati</taxon>
        <taxon>Bacteroidota</taxon>
        <taxon>Flavobacteriia</taxon>
        <taxon>Flavobacteriales</taxon>
        <taxon>Flavobacteriaceae</taxon>
        <taxon>Paenimyroides</taxon>
    </lineage>
</organism>
<dbReference type="InterPro" id="IPR018490">
    <property type="entry name" value="cNMP-bd_dom_sf"/>
</dbReference>
<dbReference type="CDD" id="cd00038">
    <property type="entry name" value="CAP_ED"/>
    <property type="match status" value="1"/>
</dbReference>